<dbReference type="PANTHER" id="PTHR34873:SF3">
    <property type="entry name" value="ADDICTION MODULE TOXIN, HICA FAMILY"/>
    <property type="match status" value="1"/>
</dbReference>
<evidence type="ECO:0000256" key="7">
    <source>
        <dbReference type="ARBA" id="ARBA00023016"/>
    </source>
</evidence>
<comment type="similarity">
    <text evidence="1">Belongs to the HicA mRNA interferase family.</text>
</comment>
<dbReference type="Gene3D" id="3.30.920.30">
    <property type="entry name" value="Hypothetical protein"/>
    <property type="match status" value="1"/>
</dbReference>
<reference evidence="8" key="1">
    <citation type="journal article" date="2020" name="mSystems">
        <title>Genome- and Community-Level Interaction Insights into Carbon Utilization and Element Cycling Functions of Hydrothermarchaeota in Hydrothermal Sediment.</title>
        <authorList>
            <person name="Zhou Z."/>
            <person name="Liu Y."/>
            <person name="Xu W."/>
            <person name="Pan J."/>
            <person name="Luo Z.H."/>
            <person name="Li M."/>
        </authorList>
    </citation>
    <scope>NUCLEOTIDE SEQUENCE [LARGE SCALE GENOMIC DNA]</scope>
    <source>
        <strain evidence="8">SpSt-1182</strain>
    </source>
</reference>
<dbReference type="Proteomes" id="UP000885672">
    <property type="component" value="Unassembled WGS sequence"/>
</dbReference>
<gene>
    <name evidence="8" type="ORF">ENN51_03405</name>
</gene>
<keyword evidence="7" id="KW-0346">Stress response</keyword>
<dbReference type="GO" id="GO:0016787">
    <property type="term" value="F:hydrolase activity"/>
    <property type="evidence" value="ECO:0007669"/>
    <property type="project" value="UniProtKB-KW"/>
</dbReference>
<protein>
    <submittedName>
        <fullName evidence="8">Type II toxin-antitoxin system HicA family toxin</fullName>
    </submittedName>
</protein>
<accession>A0A7V0T509</accession>
<evidence type="ECO:0000256" key="3">
    <source>
        <dbReference type="ARBA" id="ARBA00022722"/>
    </source>
</evidence>
<dbReference type="EMBL" id="DSBX01000131">
    <property type="protein sequence ID" value="HDQ99317.1"/>
    <property type="molecule type" value="Genomic_DNA"/>
</dbReference>
<name>A0A7V0T509_UNCW3</name>
<dbReference type="Pfam" id="PF07927">
    <property type="entry name" value="HicA_toxin"/>
    <property type="match status" value="1"/>
</dbReference>
<evidence type="ECO:0000256" key="4">
    <source>
        <dbReference type="ARBA" id="ARBA00022759"/>
    </source>
</evidence>
<proteinExistence type="inferred from homology"/>
<dbReference type="PANTHER" id="PTHR34873">
    <property type="entry name" value="SSR1766 PROTEIN"/>
    <property type="match status" value="1"/>
</dbReference>
<dbReference type="AlphaFoldDB" id="A0A7V0T509"/>
<dbReference type="InterPro" id="IPR038570">
    <property type="entry name" value="HicA_sf"/>
</dbReference>
<comment type="caution">
    <text evidence="8">The sequence shown here is derived from an EMBL/GenBank/DDBJ whole genome shotgun (WGS) entry which is preliminary data.</text>
</comment>
<dbReference type="GO" id="GO:0003729">
    <property type="term" value="F:mRNA binding"/>
    <property type="evidence" value="ECO:0007669"/>
    <property type="project" value="InterPro"/>
</dbReference>
<sequence length="74" mass="8238">MSQLPVVSGSVLVKALGRLGFTVIRIRGSHRFLRHADGRCTVIPVHRGETIGRGLLARILRDCDITPDELRHKL</sequence>
<evidence type="ECO:0000256" key="1">
    <source>
        <dbReference type="ARBA" id="ARBA00006620"/>
    </source>
</evidence>
<evidence type="ECO:0000256" key="5">
    <source>
        <dbReference type="ARBA" id="ARBA00022801"/>
    </source>
</evidence>
<dbReference type="SUPFAM" id="SSF54786">
    <property type="entry name" value="YcfA/nrd intein domain"/>
    <property type="match status" value="1"/>
</dbReference>
<evidence type="ECO:0000313" key="8">
    <source>
        <dbReference type="EMBL" id="HDQ99317.1"/>
    </source>
</evidence>
<evidence type="ECO:0000256" key="6">
    <source>
        <dbReference type="ARBA" id="ARBA00022884"/>
    </source>
</evidence>
<keyword evidence="6" id="KW-0694">RNA-binding</keyword>
<keyword evidence="4" id="KW-0255">Endonuclease</keyword>
<keyword evidence="2" id="KW-1277">Toxin-antitoxin system</keyword>
<dbReference type="InterPro" id="IPR012933">
    <property type="entry name" value="HicA_mRNA_interferase"/>
</dbReference>
<keyword evidence="3" id="KW-0540">Nuclease</keyword>
<dbReference type="GO" id="GO:0004519">
    <property type="term" value="F:endonuclease activity"/>
    <property type="evidence" value="ECO:0007669"/>
    <property type="project" value="UniProtKB-KW"/>
</dbReference>
<evidence type="ECO:0000256" key="2">
    <source>
        <dbReference type="ARBA" id="ARBA00022649"/>
    </source>
</evidence>
<keyword evidence="5" id="KW-0378">Hydrolase</keyword>
<organism evidence="8">
    <name type="scientific">candidate division WOR-3 bacterium</name>
    <dbReference type="NCBI Taxonomy" id="2052148"/>
    <lineage>
        <taxon>Bacteria</taxon>
        <taxon>Bacteria division WOR-3</taxon>
    </lineage>
</organism>